<feature type="compositionally biased region" description="Polar residues" evidence="1">
    <location>
        <begin position="90"/>
        <end position="117"/>
    </location>
</feature>
<feature type="compositionally biased region" description="Acidic residues" evidence="1">
    <location>
        <begin position="166"/>
        <end position="184"/>
    </location>
</feature>
<evidence type="ECO:0000313" key="2">
    <source>
        <dbReference type="EMBL" id="WWC89116.1"/>
    </source>
</evidence>
<feature type="compositionally biased region" description="Low complexity" evidence="1">
    <location>
        <begin position="134"/>
        <end position="152"/>
    </location>
</feature>
<reference evidence="2 3" key="1">
    <citation type="submission" date="2024-01" db="EMBL/GenBank/DDBJ databases">
        <title>Comparative genomics of Cryptococcus and Kwoniella reveals pathogenesis evolution and contrasting modes of karyotype evolution via chromosome fusion or intercentromeric recombination.</title>
        <authorList>
            <person name="Coelho M.A."/>
            <person name="David-Palma M."/>
            <person name="Shea T."/>
            <person name="Bowers K."/>
            <person name="McGinley-Smith S."/>
            <person name="Mohammad A.W."/>
            <person name="Gnirke A."/>
            <person name="Yurkov A.M."/>
            <person name="Nowrousian M."/>
            <person name="Sun S."/>
            <person name="Cuomo C.A."/>
            <person name="Heitman J."/>
        </authorList>
    </citation>
    <scope>NUCLEOTIDE SEQUENCE [LARGE SCALE GENOMIC DNA]</scope>
    <source>
        <strain evidence="2 3">CBS 6074</strain>
    </source>
</reference>
<evidence type="ECO:0000256" key="1">
    <source>
        <dbReference type="SAM" id="MobiDB-lite"/>
    </source>
</evidence>
<evidence type="ECO:0008006" key="4">
    <source>
        <dbReference type="Google" id="ProtNLM"/>
    </source>
</evidence>
<dbReference type="AlphaFoldDB" id="A0AAX4JUK2"/>
<gene>
    <name evidence="2" type="ORF">L201_004034</name>
</gene>
<organism evidence="2 3">
    <name type="scientific">Kwoniella dendrophila CBS 6074</name>
    <dbReference type="NCBI Taxonomy" id="1295534"/>
    <lineage>
        <taxon>Eukaryota</taxon>
        <taxon>Fungi</taxon>
        <taxon>Dikarya</taxon>
        <taxon>Basidiomycota</taxon>
        <taxon>Agaricomycotina</taxon>
        <taxon>Tremellomycetes</taxon>
        <taxon>Tremellales</taxon>
        <taxon>Cryptococcaceae</taxon>
        <taxon>Kwoniella</taxon>
    </lineage>
</organism>
<dbReference type="InterPro" id="IPR011009">
    <property type="entry name" value="Kinase-like_dom_sf"/>
</dbReference>
<protein>
    <recommendedName>
        <fullName evidence="4">Protein kinase domain-containing protein</fullName>
    </recommendedName>
</protein>
<name>A0AAX4JUK2_9TREE</name>
<evidence type="ECO:0000313" key="3">
    <source>
        <dbReference type="Proteomes" id="UP001355207"/>
    </source>
</evidence>
<dbReference type="GeneID" id="91094704"/>
<sequence length="696" mass="78421">MSSNSENDHPHPQLPDSSSPSSSPPRTPPRVSEQTLTYQSPEILTTSTSTFPGQSRMISQSEDQQLHQGQSEGSMAGIDIIVNIPHDAGNASSQETIQPSTTSASVGTIRSKSTDSSVSHKRKLSEQVRNEIPSSSSSLVQEASVEQSSSARRSQRKEREVMESHEQDEEKNEQQEQDDDEAGEEQIISIKSASDSNISTPAPEEVEIEGPIRRMQMHYPSAPMKRARRESRIVTFFDVPESFRKAKFESDKQDLRKISLPKWRVASGVQCIQAPTGQMTWVDPFVSPHLPRALISDIGIPPDCSIEDFIAARVGLFRFEMLADDLKSGELLPDDLGWFERRMAFRVITMQERCEARTLFPTKPDQTIFPARKFSDIPMDEVGAYDIRAPMKWSRPTLHVIFDIMAAQQSFYNKRSYGFEFGKMLPFAPTALEPHVISLIATQPLLTEFNNLYLDIAGLLDCGSIADVYRGTIHTCPPGKSFQVGDLPEQPVIVKVFCPEAFDHDSTYDFATRHAKQQMINEVVSYKSNLASLQHELVPCFYGSWEWTGHLRKNAETEEMTFKPYKVYIEILEDVGLSIHQRAGVLSHNHKLAILNAYIQLHSCKMKHGVLDAKNIRIIINANRNSAHDYGIGLIDFSHAIPTRYITECWDEIEALQQLLELDWNSVYGLIHKLIEEHEIPGYNDGVGRPASVYDE</sequence>
<keyword evidence="3" id="KW-1185">Reference proteome</keyword>
<dbReference type="RefSeq" id="XP_066075879.1">
    <property type="nucleotide sequence ID" value="XM_066219782.1"/>
</dbReference>
<dbReference type="EMBL" id="CP144102">
    <property type="protein sequence ID" value="WWC89116.1"/>
    <property type="molecule type" value="Genomic_DNA"/>
</dbReference>
<feature type="compositionally biased region" description="Polar residues" evidence="1">
    <location>
        <begin position="32"/>
        <end position="73"/>
    </location>
</feature>
<dbReference type="Proteomes" id="UP001355207">
    <property type="component" value="Chromosome 5"/>
</dbReference>
<proteinExistence type="predicted"/>
<feature type="region of interest" description="Disordered" evidence="1">
    <location>
        <begin position="1"/>
        <end position="184"/>
    </location>
</feature>
<accession>A0AAX4JUK2</accession>
<dbReference type="SUPFAM" id="SSF56112">
    <property type="entry name" value="Protein kinase-like (PK-like)"/>
    <property type="match status" value="1"/>
</dbReference>
<feature type="compositionally biased region" description="Basic and acidic residues" evidence="1">
    <location>
        <begin position="1"/>
        <end position="11"/>
    </location>
</feature>